<feature type="region of interest" description="Disordered" evidence="3">
    <location>
        <begin position="504"/>
        <end position="551"/>
    </location>
</feature>
<dbReference type="PROSITE" id="PS51635">
    <property type="entry name" value="PNPLA"/>
    <property type="match status" value="1"/>
</dbReference>
<dbReference type="GO" id="GO:0005811">
    <property type="term" value="C:lipid droplet"/>
    <property type="evidence" value="ECO:0007669"/>
    <property type="project" value="TreeGrafter"/>
</dbReference>
<evidence type="ECO:0000256" key="2">
    <source>
        <dbReference type="PROSITE-ProRule" id="PRU01161"/>
    </source>
</evidence>
<keyword evidence="2 5" id="KW-0378">Hydrolase</keyword>
<dbReference type="InterPro" id="IPR002641">
    <property type="entry name" value="PNPLA_dom"/>
</dbReference>
<name>A0A086PQD1_TOXGO</name>
<feature type="compositionally biased region" description="Basic and acidic residues" evidence="3">
    <location>
        <begin position="696"/>
        <end position="728"/>
    </location>
</feature>
<accession>A0A086PQD1</accession>
<feature type="active site" description="Proton acceptor" evidence="2">
    <location>
        <position position="205"/>
    </location>
</feature>
<dbReference type="PANTHER" id="PTHR12406:SF7">
    <property type="entry name" value="PATATIN-LIKE PHOSPHOLIPASE DOMAIN-CONTAINING PROTEIN 4"/>
    <property type="match status" value="1"/>
</dbReference>
<protein>
    <submittedName>
        <fullName evidence="5">Phospholipase, patatin family protein</fullName>
        <ecNumber evidence="5">3.1.1.3</ecNumber>
    </submittedName>
</protein>
<reference evidence="5 6" key="2">
    <citation type="journal article" date="2015" name="Eukaryot. Cell">
        <title>Genetic mapping reveals that sinefungin resistance in Toxoplasma gondii is controlled by a putative amino acid transporter locus that can be used as a negative selectable marker.</title>
        <authorList>
            <person name="Behnke M.S."/>
            <person name="Khan A."/>
            <person name="Sibley L.D."/>
        </authorList>
    </citation>
    <scope>NUCLEOTIDE SEQUENCE [LARGE SCALE GENOMIC DNA]</scope>
    <source>
        <strain evidence="5 6">VAND</strain>
    </source>
</reference>
<comment type="caution">
    <text evidence="2">Lacks conserved residue(s) required for the propagation of feature annotation.</text>
</comment>
<feature type="compositionally biased region" description="Basic and acidic residues" evidence="3">
    <location>
        <begin position="584"/>
        <end position="599"/>
    </location>
</feature>
<dbReference type="Gene3D" id="3.40.1090.10">
    <property type="entry name" value="Cytosolic phospholipase A2 catalytic domain"/>
    <property type="match status" value="1"/>
</dbReference>
<sequence>RVASSIRSSFCDLPWCFAEKGGICRAEGNEKGKLSTEVAAPFPLLRSPLGFSFSPAGLLGPYHLGVLSLLCEANVINQYTPVAGASAGGLAAAAVGLNLSAATVMSSVEHVCRDLIDRGTAHRLGKRLRKELNKLIPEDCAEIIAKRPGRVTVTYTHVFPYMQGEFVSSFLGKSDMIDCLIASCNIPFYLTKWPTVTCRGRQCVDGFFATKHKAFGCPDSGALRDIKVVPFYASTIRVSAAPQDCINPDLQLQDAQIVHYLRAKALLRARARLFREQMAKKNPQTESESSKALQSSPAHAAPRPDASRVPLPAVCPLHGAGRIGLLDRSEEEKEETVHASHRSGSASPKGRCVGKQPAFLPSSVPHSDPGPSPVASPKTATSLALACHHAASSSSSSSSSSSASRASQQGSSLGASWSLVSRVNRSPRSSVSAFPAAAKLAERRGRCAFDSIYACPVCSPLGEVCPPHHFAYYFHDPRLRSFGTGVITTSAALADPENVASLASLSSKSRGQSKKGSSASASHADTAKSASGNVEENRSQAGGAAAQELRREKVDEKLEGNFEGIWDEKVQENLDFLGDSFLGEQKEESRKQSGAEAERGSALQLGFQDGGESREKKKQRSWPPEGAGLRGEQRAERGDPLKTMAEAATVSGAVKTAREDAAEKSARSADSSEAQKEEPVFADVFSTFADHLYRAQEEEEAQEKGDASQDKVDNEKREEGDQDAEKGRGKGGTDSSSASAVDGAQAKTVTQSLSTAVGVGSEERTGVFLDRSTARQRRRVRECRDRGCLCMREGCGCSTLPPLLRLCCSTQELLQIALEASPQETLRELFDVGRADAFRWLVLEYIRCEDRLIEQAMAAEKAARELEEGKPSSPPPSSSSAARAPAKRSLMANRLRERWDSVSSSWGGSASSTTSVDSLVSSSSSLFAKHMFSLGEALLGGDRDAAGADPAAEQLKEKTAGQLAETPGQAVGEAGTAKRERSEDARHETAAVPAAALKEGGGEACGGGGSVSASAVFLASQNEAEKHEREATALRVAEDNAAVYGHGSVSGIVSAQAEENDFLSLVDESVRRSKSGPPTPGLAPSHQSCQETGKSQRVETETGESDDSALLHHNAGGLSGGSSPHAMLAMLDKCPLEMQYSHIYTHSHSWNGDGSRCMQPAAHVQPVALTRRASRRNSAHDKDRHNEGDTEKHTEKDKHHGREKHREKDKHQEREKYHEREKHNGIRLHTLSRSLSGAGNVMPAPEQESISSHHVHAPI</sequence>
<dbReference type="Proteomes" id="UP000028840">
    <property type="component" value="Unassembled WGS sequence"/>
</dbReference>
<feature type="compositionally biased region" description="Low complexity" evidence="3">
    <location>
        <begin position="878"/>
        <end position="887"/>
    </location>
</feature>
<feature type="compositionally biased region" description="Polar residues" evidence="3">
    <location>
        <begin position="282"/>
        <end position="297"/>
    </location>
</feature>
<dbReference type="SUPFAM" id="SSF52151">
    <property type="entry name" value="FabD/lysophospholipase-like"/>
    <property type="match status" value="1"/>
</dbReference>
<dbReference type="CDD" id="cd07224">
    <property type="entry name" value="Pat_like"/>
    <property type="match status" value="1"/>
</dbReference>
<feature type="compositionally biased region" description="Basic and acidic residues" evidence="3">
    <location>
        <begin position="325"/>
        <end position="338"/>
    </location>
</feature>
<proteinExistence type="predicted"/>
<reference evidence="5 6" key="1">
    <citation type="submission" date="2014-08" db="EMBL/GenBank/DDBJ databases">
        <authorList>
            <person name="Sibley D."/>
            <person name="Venepally P."/>
            <person name="Karamycheva S."/>
            <person name="Hadjithomas M."/>
            <person name="Khan A."/>
            <person name="Brunk B."/>
            <person name="Roos D."/>
            <person name="Caler E."/>
            <person name="Lorenzi H."/>
        </authorList>
    </citation>
    <scope>NUCLEOTIDE SEQUENCE [LARGE SCALE GENOMIC DNA]</scope>
    <source>
        <strain evidence="5 6">VAND</strain>
    </source>
</reference>
<dbReference type="VEuPathDB" id="ToxoDB:TGVAND_305140B"/>
<feature type="region of interest" description="Disordered" evidence="3">
    <location>
        <begin position="325"/>
        <end position="380"/>
    </location>
</feature>
<feature type="non-terminal residue" evidence="5">
    <location>
        <position position="1"/>
    </location>
</feature>
<feature type="region of interest" description="Disordered" evidence="3">
    <location>
        <begin position="863"/>
        <end position="887"/>
    </location>
</feature>
<feature type="domain" description="PNPLA" evidence="4">
    <location>
        <begin position="51"/>
        <end position="218"/>
    </location>
</feature>
<feature type="compositionally biased region" description="Basic and acidic residues" evidence="3">
    <location>
        <begin position="656"/>
        <end position="667"/>
    </location>
</feature>
<keyword evidence="2" id="KW-0442">Lipid degradation</keyword>
<feature type="active site" description="Nucleophile" evidence="2">
    <location>
        <position position="86"/>
    </location>
</feature>
<dbReference type="AlphaFoldDB" id="A0A086PQD1"/>
<feature type="short sequence motif" description="GXSXG" evidence="2">
    <location>
        <begin position="84"/>
        <end position="88"/>
    </location>
</feature>
<dbReference type="GO" id="GO:0055088">
    <property type="term" value="P:lipid homeostasis"/>
    <property type="evidence" value="ECO:0007669"/>
    <property type="project" value="TreeGrafter"/>
</dbReference>
<evidence type="ECO:0000256" key="1">
    <source>
        <dbReference type="ARBA" id="ARBA00023098"/>
    </source>
</evidence>
<dbReference type="GO" id="GO:0004806">
    <property type="term" value="F:triacylglycerol lipase activity"/>
    <property type="evidence" value="ECO:0007669"/>
    <property type="project" value="UniProtKB-EC"/>
</dbReference>
<evidence type="ECO:0000259" key="4">
    <source>
        <dbReference type="PROSITE" id="PS51635"/>
    </source>
</evidence>
<evidence type="ECO:0000313" key="5">
    <source>
        <dbReference type="EMBL" id="KFH02563.1"/>
    </source>
</evidence>
<evidence type="ECO:0000313" key="6">
    <source>
        <dbReference type="Proteomes" id="UP000028840"/>
    </source>
</evidence>
<feature type="compositionally biased region" description="Basic and acidic residues" evidence="3">
    <location>
        <begin position="976"/>
        <end position="989"/>
    </location>
</feature>
<feature type="compositionally biased region" description="Basic and acidic residues" evidence="3">
    <location>
        <begin position="631"/>
        <end position="640"/>
    </location>
</feature>
<feature type="region of interest" description="Disordered" evidence="3">
    <location>
        <begin position="945"/>
        <end position="990"/>
    </location>
</feature>
<feature type="compositionally biased region" description="Low complexity" evidence="3">
    <location>
        <begin position="504"/>
        <end position="522"/>
    </location>
</feature>
<dbReference type="EC" id="3.1.1.3" evidence="5"/>
<feature type="region of interest" description="Disordered" evidence="3">
    <location>
        <begin position="696"/>
        <end position="754"/>
    </location>
</feature>
<dbReference type="InterPro" id="IPR016035">
    <property type="entry name" value="Acyl_Trfase/lysoPLipase"/>
</dbReference>
<dbReference type="EMBL" id="AEYJ02001388">
    <property type="protein sequence ID" value="KFH02563.1"/>
    <property type="molecule type" value="Genomic_DNA"/>
</dbReference>
<feature type="region of interest" description="Disordered" evidence="3">
    <location>
        <begin position="1168"/>
        <end position="1259"/>
    </location>
</feature>
<feature type="region of interest" description="Disordered" evidence="3">
    <location>
        <begin position="584"/>
        <end position="681"/>
    </location>
</feature>
<feature type="region of interest" description="Disordered" evidence="3">
    <location>
        <begin position="1070"/>
        <end position="1118"/>
    </location>
</feature>
<dbReference type="OrthoDB" id="197155at2759"/>
<dbReference type="GO" id="GO:0019433">
    <property type="term" value="P:triglyceride catabolic process"/>
    <property type="evidence" value="ECO:0007669"/>
    <property type="project" value="TreeGrafter"/>
</dbReference>
<dbReference type="InterPro" id="IPR033562">
    <property type="entry name" value="PLPL"/>
</dbReference>
<gene>
    <name evidence="5" type="ORF">TGVAND_305140B</name>
</gene>
<dbReference type="GO" id="GO:0005737">
    <property type="term" value="C:cytoplasm"/>
    <property type="evidence" value="ECO:0007669"/>
    <property type="project" value="TreeGrafter"/>
</dbReference>
<dbReference type="GO" id="GO:0016020">
    <property type="term" value="C:membrane"/>
    <property type="evidence" value="ECO:0007669"/>
    <property type="project" value="TreeGrafter"/>
</dbReference>
<feature type="compositionally biased region" description="Basic and acidic residues" evidence="3">
    <location>
        <begin position="1178"/>
        <end position="1224"/>
    </location>
</feature>
<organism evidence="5 6">
    <name type="scientific">Toxoplasma gondii VAND</name>
    <dbReference type="NCBI Taxonomy" id="933077"/>
    <lineage>
        <taxon>Eukaryota</taxon>
        <taxon>Sar</taxon>
        <taxon>Alveolata</taxon>
        <taxon>Apicomplexa</taxon>
        <taxon>Conoidasida</taxon>
        <taxon>Coccidia</taxon>
        <taxon>Eucoccidiorida</taxon>
        <taxon>Eimeriorina</taxon>
        <taxon>Sarcocystidae</taxon>
        <taxon>Toxoplasma</taxon>
    </lineage>
</organism>
<evidence type="ECO:0000256" key="3">
    <source>
        <dbReference type="SAM" id="MobiDB-lite"/>
    </source>
</evidence>
<dbReference type="Pfam" id="PF01734">
    <property type="entry name" value="Patatin"/>
    <property type="match status" value="1"/>
</dbReference>
<keyword evidence="1 2" id="KW-0443">Lipid metabolism</keyword>
<comment type="caution">
    <text evidence="5">The sequence shown here is derived from an EMBL/GenBank/DDBJ whole genome shotgun (WGS) entry which is preliminary data.</text>
</comment>
<feature type="region of interest" description="Disordered" evidence="3">
    <location>
        <begin position="279"/>
        <end position="313"/>
    </location>
</feature>
<dbReference type="PANTHER" id="PTHR12406">
    <property type="entry name" value="CALCIUM-INDEPENDENT PHOSPHOLIPASE A2 IPLA2 -RELATED"/>
    <property type="match status" value="1"/>
</dbReference>